<proteinExistence type="inferred from homology"/>
<keyword evidence="4 5" id="KW-0648">Protein biosynthesis</keyword>
<evidence type="ECO:0000313" key="7">
    <source>
        <dbReference type="EMBL" id="KRM28008.1"/>
    </source>
</evidence>
<evidence type="ECO:0000256" key="5">
    <source>
        <dbReference type="HAMAP-Rule" id="MF_00844"/>
    </source>
</evidence>
<dbReference type="GO" id="GO:1990112">
    <property type="term" value="C:RQC complex"/>
    <property type="evidence" value="ECO:0007669"/>
    <property type="project" value="TreeGrafter"/>
</dbReference>
<feature type="coiled-coil region" evidence="5">
    <location>
        <begin position="319"/>
        <end position="346"/>
    </location>
</feature>
<dbReference type="Pfam" id="PF05670">
    <property type="entry name" value="NFACT-R_1"/>
    <property type="match status" value="1"/>
</dbReference>
<dbReference type="Pfam" id="PF05833">
    <property type="entry name" value="NFACT_N"/>
    <property type="match status" value="1"/>
</dbReference>
<evidence type="ECO:0000259" key="6">
    <source>
        <dbReference type="Pfam" id="PF05670"/>
    </source>
</evidence>
<dbReference type="InterPro" id="IPR043682">
    <property type="entry name" value="RqcH_bacterial"/>
</dbReference>
<evidence type="ECO:0000256" key="1">
    <source>
        <dbReference type="ARBA" id="ARBA00022555"/>
    </source>
</evidence>
<dbReference type="HAMAP" id="MF_00844_B">
    <property type="entry name" value="RqcH_B"/>
    <property type="match status" value="1"/>
</dbReference>
<keyword evidence="1 5" id="KW-0820">tRNA-binding</keyword>
<dbReference type="GO" id="GO:0043023">
    <property type="term" value="F:ribosomal large subunit binding"/>
    <property type="evidence" value="ECO:0007669"/>
    <property type="project" value="UniProtKB-UniRule"/>
</dbReference>
<dbReference type="GO" id="GO:0072344">
    <property type="term" value="P:rescue of stalled ribosome"/>
    <property type="evidence" value="ECO:0007669"/>
    <property type="project" value="UniProtKB-UniRule"/>
</dbReference>
<protein>
    <recommendedName>
        <fullName evidence="5">Rqc2 homolog RqcH</fullName>
        <shortName evidence="5">RqcH</shortName>
    </recommendedName>
</protein>
<evidence type="ECO:0000256" key="2">
    <source>
        <dbReference type="ARBA" id="ARBA00022730"/>
    </source>
</evidence>
<dbReference type="PANTHER" id="PTHR15239">
    <property type="entry name" value="NUCLEAR EXPORT MEDIATOR FACTOR NEMF"/>
    <property type="match status" value="1"/>
</dbReference>
<dbReference type="InterPro" id="IPR051608">
    <property type="entry name" value="RQC_Subunit_NEMF"/>
</dbReference>
<comment type="similarity">
    <text evidence="5">Belongs to the NEMF family.</text>
</comment>
<reference evidence="7 8" key="1">
    <citation type="journal article" date="2015" name="Genome Announc.">
        <title>Expanding the biotechnology potential of lactobacilli through comparative genomics of 213 strains and associated genera.</title>
        <authorList>
            <person name="Sun Z."/>
            <person name="Harris H.M."/>
            <person name="McCann A."/>
            <person name="Guo C."/>
            <person name="Argimon S."/>
            <person name="Zhang W."/>
            <person name="Yang X."/>
            <person name="Jeffery I.B."/>
            <person name="Cooney J.C."/>
            <person name="Kagawa T.F."/>
            <person name="Liu W."/>
            <person name="Song Y."/>
            <person name="Salvetti E."/>
            <person name="Wrobel A."/>
            <person name="Rasinkangas P."/>
            <person name="Parkhill J."/>
            <person name="Rea M.C."/>
            <person name="O'Sullivan O."/>
            <person name="Ritari J."/>
            <person name="Douillard F.P."/>
            <person name="Paul Ross R."/>
            <person name="Yang R."/>
            <person name="Briner A.E."/>
            <person name="Felis G.E."/>
            <person name="de Vos W.M."/>
            <person name="Barrangou R."/>
            <person name="Klaenhammer T.R."/>
            <person name="Caufield P.W."/>
            <person name="Cui Y."/>
            <person name="Zhang H."/>
            <person name="O'Toole P.W."/>
        </authorList>
    </citation>
    <scope>NUCLEOTIDE SEQUENCE [LARGE SCALE GENOMIC DNA]</scope>
    <source>
        <strain evidence="7 8">DSM 6035</strain>
    </source>
</reference>
<dbReference type="AlphaFoldDB" id="A0A0R1XD63"/>
<dbReference type="FunFam" id="2.30.310.10:FF:000004">
    <property type="entry name" value="Fibronectin-binding protein A"/>
    <property type="match status" value="1"/>
</dbReference>
<sequence length="585" mass="66695">MAWRFTGKNVIINTAFLMNVKSKGVITMSFDGFFTHAIVHELNTTLKTGRVARISQPYPAELIITIRAQRHNYSLLISANPTYPRIQITTVPFTNPAVPTNFTMTLRKYLDGAVLEKIEQVGNDRIIRLIFNTRDELGDSQKLILVSEIMARHSNISLVNDKTGKIIDTIKHVGSDQNRVRLLLPGATFVMPPKQDKANPYLPNQLYSDLVREFSAPRDLAKQLQGHYEGLGHDTSLDLANRLLASDHLPTTYQQFIHRFDNPDPVIIDGKKKQFMAFPPVGADENAIQHFSTLSEMLDSYYAQKAQQDRSKELAGQVIKVIKNELKKDRRKVKKLNKQLEDASEADKYRIRGEILTTYLGKLKHGMKEITLPNFYNDNKPLKIDLYPELSPSRNAQKYFTKYDKLKSSVAYVNKQLGLTNAEIKYFENIQNQIDLASPSDIQEIRLELQQEGYIKNKHKGKRRKVRVSKPEQFHTSDGTLVLVGKNNLQNDRLSFKTANKNEIWLHVKDIPGSHVVIRDTHPSDQTILEAAQLAAYFSKGRDSDNVPVDYLPVKRLHKPNGAKPGFVTFRGQKTLYVTPHKLNN</sequence>
<dbReference type="STRING" id="1423782.FD32_GL001819"/>
<dbReference type="Proteomes" id="UP000051412">
    <property type="component" value="Unassembled WGS sequence"/>
</dbReference>
<dbReference type="PATRIC" id="fig|1423782.4.peg.1893"/>
<comment type="function">
    <text evidence="5">Key component of the ribosome quality control system (RQC), a ribosome-associated complex that mediates the extraction of incompletely synthesized nascent chains from stalled ribosomes and their subsequent degradation. RqcH recruits Ala-charged tRNA, and with RqcP directs the elongation of stalled nascent chains on 50S ribosomal subunits, leading to non-templated C-terminal alanine extensions (Ala tail). The Ala tail promotes nascent chain degradation. May add between 1 and at least 8 Ala residues. Binds to stalled 50S ribosomal subunits.</text>
</comment>
<keyword evidence="3 5" id="KW-0694">RNA-binding</keyword>
<dbReference type="Gene3D" id="2.30.310.10">
    <property type="entry name" value="ibrinogen binding protein from staphylococcus aureus domain"/>
    <property type="match status" value="1"/>
</dbReference>
<comment type="caution">
    <text evidence="7">The sequence shown here is derived from an EMBL/GenBank/DDBJ whole genome shotgun (WGS) entry which is preliminary data.</text>
</comment>
<evidence type="ECO:0000256" key="3">
    <source>
        <dbReference type="ARBA" id="ARBA00022884"/>
    </source>
</evidence>
<feature type="domain" description="NFACT RNA-binding" evidence="6">
    <location>
        <begin position="473"/>
        <end position="571"/>
    </location>
</feature>
<keyword evidence="8" id="KW-1185">Reference proteome</keyword>
<dbReference type="Gene3D" id="3.40.970.40">
    <property type="entry name" value="fibrinogen binding protein from staphylococcus aureus domain like"/>
    <property type="match status" value="1"/>
</dbReference>
<name>A0A0R1XD63_9LACO</name>
<dbReference type="GO" id="GO:0019843">
    <property type="term" value="F:rRNA binding"/>
    <property type="evidence" value="ECO:0007669"/>
    <property type="project" value="UniProtKB-UniRule"/>
</dbReference>
<dbReference type="GO" id="GO:0000049">
    <property type="term" value="F:tRNA binding"/>
    <property type="evidence" value="ECO:0007669"/>
    <property type="project" value="UniProtKB-UniRule"/>
</dbReference>
<evidence type="ECO:0000256" key="4">
    <source>
        <dbReference type="ARBA" id="ARBA00022917"/>
    </source>
</evidence>
<keyword evidence="2 5" id="KW-0699">rRNA-binding</keyword>
<keyword evidence="5" id="KW-0175">Coiled coil</keyword>
<dbReference type="EMBL" id="AZGM01000050">
    <property type="protein sequence ID" value="KRM28008.1"/>
    <property type="molecule type" value="Genomic_DNA"/>
</dbReference>
<accession>A0A0R1XD63</accession>
<dbReference type="InterPro" id="IPR008532">
    <property type="entry name" value="NFACT_RNA-bd"/>
</dbReference>
<organism evidence="7 8">
    <name type="scientific">Limosilactobacillus panis DSM 6035</name>
    <dbReference type="NCBI Taxonomy" id="1423782"/>
    <lineage>
        <taxon>Bacteria</taxon>
        <taxon>Bacillati</taxon>
        <taxon>Bacillota</taxon>
        <taxon>Bacilli</taxon>
        <taxon>Lactobacillales</taxon>
        <taxon>Lactobacillaceae</taxon>
        <taxon>Limosilactobacillus</taxon>
    </lineage>
</organism>
<gene>
    <name evidence="5" type="primary">rqcH</name>
    <name evidence="7" type="ORF">FD32_GL001819</name>
</gene>
<evidence type="ECO:0000313" key="8">
    <source>
        <dbReference type="Proteomes" id="UP000051412"/>
    </source>
</evidence>
<dbReference type="PANTHER" id="PTHR15239:SF6">
    <property type="entry name" value="RIBOSOME QUALITY CONTROL COMPLEX SUBUNIT NEMF"/>
    <property type="match status" value="1"/>
</dbReference>
<comment type="subunit">
    <text evidence="5">Associates with stalled 50S ribosomal subunits. Binds to RqcP.</text>
</comment>